<dbReference type="GO" id="GO:0008270">
    <property type="term" value="F:zinc ion binding"/>
    <property type="evidence" value="ECO:0007669"/>
    <property type="project" value="InterPro"/>
</dbReference>
<sequence>MLLRFPAHFQFMGISHFSVLISKPCFKCLGGFMGLMSYATLNDPNYKMLFSDYLRNKRVDEAREVFDRIPYPNVYLYSMMISGYARNCRLGDALKLFDEMPVRDVVSWNSMIKGCLDCGDLSKALEIFDNMPGKNVVSWTTMIHGLMLFGEVEMAEILFRKMPTRDLGYSFDEFLSASLITFYANCKQVESACKVFKEKLHKNVAVWTALVTGFTLNGKPENALEVFRDMMKLGVLPNQSSFTSALNASCGLESPDKGKEIHSTAVKLGFETDVFVGNSLIVLYSKCGNISDGISVFMRISEKNIVSWNSVIMGCAQHGCGILALTLFSRMMRVGVEPDEITFTGLLSACSHCGMLQKGKGFFKFFSEAKAFEVKREHYACMVDVLGRCGKLEEAEELVRNMPFEANSTVWLALLGACRNHSNLDVAERAARNIFELEPHCSAAYVLLSNIYASANRWSDVSRVRMMMKYNGVVKQPGSSWVTLKGFRHEFLSGDKSHYLTEKIYKKLDWLGIKLKECGYVPDQKFALHDVEAEQKEEMLSYHSERLAIAFCLVSTAEGDTITVMKNLRVCGDCHSAIKLIAKIVGRKIVLRDSSRFHHFSNGDVGQLTWCNQVVIAAEFLAGKEGFGLIVVIMEITSRPEKAKASLGVSIEYDSLSRCEIVYTRDSKSRAIECGGSSPLQGIILNIENAKKRGGSSPLLSQKIKRLFERNLKDD</sequence>
<dbReference type="GO" id="GO:0003723">
    <property type="term" value="F:RNA binding"/>
    <property type="evidence" value="ECO:0007669"/>
    <property type="project" value="InterPro"/>
</dbReference>
<comment type="caution">
    <text evidence="5">The sequence shown here is derived from an EMBL/GenBank/DDBJ whole genome shotgun (WGS) entry which is preliminary data.</text>
</comment>
<gene>
    <name evidence="5" type="ORF">G4B88_031075</name>
</gene>
<dbReference type="Proteomes" id="UP000583929">
    <property type="component" value="Unassembled WGS sequence"/>
</dbReference>
<evidence type="ECO:0000256" key="1">
    <source>
        <dbReference type="ARBA" id="ARBA00006643"/>
    </source>
</evidence>
<organism evidence="5 6">
    <name type="scientific">Cannabis sativa</name>
    <name type="common">Hemp</name>
    <name type="synonym">Marijuana</name>
    <dbReference type="NCBI Taxonomy" id="3483"/>
    <lineage>
        <taxon>Eukaryota</taxon>
        <taxon>Viridiplantae</taxon>
        <taxon>Streptophyta</taxon>
        <taxon>Embryophyta</taxon>
        <taxon>Tracheophyta</taxon>
        <taxon>Spermatophyta</taxon>
        <taxon>Magnoliopsida</taxon>
        <taxon>eudicotyledons</taxon>
        <taxon>Gunneridae</taxon>
        <taxon>Pentapetalae</taxon>
        <taxon>rosids</taxon>
        <taxon>fabids</taxon>
        <taxon>Rosales</taxon>
        <taxon>Cannabaceae</taxon>
        <taxon>Cannabis</taxon>
    </lineage>
</organism>
<keyword evidence="6" id="KW-1185">Reference proteome</keyword>
<feature type="repeat" description="PPR" evidence="3">
    <location>
        <begin position="304"/>
        <end position="338"/>
    </location>
</feature>
<evidence type="ECO:0000256" key="2">
    <source>
        <dbReference type="ARBA" id="ARBA00022737"/>
    </source>
</evidence>
<name>A0A7J6GUA3_CANSA</name>
<dbReference type="PROSITE" id="PS51375">
    <property type="entry name" value="PPR"/>
    <property type="match status" value="4"/>
</dbReference>
<dbReference type="GO" id="GO:0009451">
    <property type="term" value="P:RNA modification"/>
    <property type="evidence" value="ECO:0007669"/>
    <property type="project" value="InterPro"/>
</dbReference>
<feature type="repeat" description="PPR" evidence="3">
    <location>
        <begin position="203"/>
        <end position="237"/>
    </location>
</feature>
<dbReference type="Pfam" id="PF14432">
    <property type="entry name" value="DYW_deaminase"/>
    <property type="match status" value="1"/>
</dbReference>
<keyword evidence="2" id="KW-0677">Repeat</keyword>
<evidence type="ECO:0000259" key="4">
    <source>
        <dbReference type="Pfam" id="PF14432"/>
    </source>
</evidence>
<dbReference type="InterPro" id="IPR046848">
    <property type="entry name" value="E_motif"/>
</dbReference>
<accession>A0A7J6GUA3</accession>
<dbReference type="Pfam" id="PF20431">
    <property type="entry name" value="E_motif"/>
    <property type="match status" value="1"/>
</dbReference>
<dbReference type="Gene3D" id="1.25.40.10">
    <property type="entry name" value="Tetratricopeptide repeat domain"/>
    <property type="match status" value="4"/>
</dbReference>
<dbReference type="NCBIfam" id="TIGR00756">
    <property type="entry name" value="PPR"/>
    <property type="match status" value="4"/>
</dbReference>
<feature type="repeat" description="PPR" evidence="3">
    <location>
        <begin position="73"/>
        <end position="103"/>
    </location>
</feature>
<evidence type="ECO:0000313" key="6">
    <source>
        <dbReference type="Proteomes" id="UP000583929"/>
    </source>
</evidence>
<dbReference type="FunFam" id="1.25.40.10:FF:000366">
    <property type="entry name" value="Pentatricopeptide (PPR) repeat-containing protein"/>
    <property type="match status" value="1"/>
</dbReference>
<evidence type="ECO:0000313" key="5">
    <source>
        <dbReference type="EMBL" id="KAF4385940.1"/>
    </source>
</evidence>
<dbReference type="SUPFAM" id="SSF48452">
    <property type="entry name" value="TPR-like"/>
    <property type="match status" value="1"/>
</dbReference>
<dbReference type="FunFam" id="1.25.40.10:FF:000351">
    <property type="entry name" value="Pentatricopeptide repeat-containing protein"/>
    <property type="match status" value="1"/>
</dbReference>
<dbReference type="Pfam" id="PF12854">
    <property type="entry name" value="PPR_1"/>
    <property type="match status" value="1"/>
</dbReference>
<dbReference type="InterPro" id="IPR002885">
    <property type="entry name" value="PPR_rpt"/>
</dbReference>
<feature type="repeat" description="PPR" evidence="3">
    <location>
        <begin position="104"/>
        <end position="138"/>
    </location>
</feature>
<dbReference type="InterPro" id="IPR032867">
    <property type="entry name" value="DYW_dom"/>
</dbReference>
<dbReference type="Pfam" id="PF01535">
    <property type="entry name" value="PPR"/>
    <property type="match status" value="4"/>
</dbReference>
<dbReference type="PANTHER" id="PTHR47926">
    <property type="entry name" value="PENTATRICOPEPTIDE REPEAT-CONTAINING PROTEIN"/>
    <property type="match status" value="1"/>
</dbReference>
<protein>
    <recommendedName>
        <fullName evidence="4">DYW domain-containing protein</fullName>
    </recommendedName>
</protein>
<reference evidence="5 6" key="1">
    <citation type="journal article" date="2020" name="bioRxiv">
        <title>Sequence and annotation of 42 cannabis genomes reveals extensive copy number variation in cannabinoid synthesis and pathogen resistance genes.</title>
        <authorList>
            <person name="Mckernan K.J."/>
            <person name="Helbert Y."/>
            <person name="Kane L.T."/>
            <person name="Ebling H."/>
            <person name="Zhang L."/>
            <person name="Liu B."/>
            <person name="Eaton Z."/>
            <person name="Mclaughlin S."/>
            <person name="Kingan S."/>
            <person name="Baybayan P."/>
            <person name="Concepcion G."/>
            <person name="Jordan M."/>
            <person name="Riva A."/>
            <person name="Barbazuk W."/>
            <person name="Harkins T."/>
        </authorList>
    </citation>
    <scope>NUCLEOTIDE SEQUENCE [LARGE SCALE GENOMIC DNA]</scope>
    <source>
        <strain evidence="6">cv. Jamaican Lion 4</strain>
        <tissue evidence="5">Leaf</tissue>
    </source>
</reference>
<dbReference type="InterPro" id="IPR011990">
    <property type="entry name" value="TPR-like_helical_dom_sf"/>
</dbReference>
<feature type="domain" description="DYW" evidence="4">
    <location>
        <begin position="519"/>
        <end position="604"/>
    </location>
</feature>
<evidence type="ECO:0000256" key="3">
    <source>
        <dbReference type="PROSITE-ProRule" id="PRU00708"/>
    </source>
</evidence>
<dbReference type="AlphaFoldDB" id="A0A7J6GUA3"/>
<dbReference type="FunFam" id="1.25.40.10:FF:000144">
    <property type="entry name" value="Pentatricopeptide repeat-containing protein, mitochondrial"/>
    <property type="match status" value="1"/>
</dbReference>
<dbReference type="Pfam" id="PF13041">
    <property type="entry name" value="PPR_2"/>
    <property type="match status" value="2"/>
</dbReference>
<dbReference type="EMBL" id="JAATIQ010000084">
    <property type="protein sequence ID" value="KAF4385940.1"/>
    <property type="molecule type" value="Genomic_DNA"/>
</dbReference>
<dbReference type="InterPro" id="IPR046960">
    <property type="entry name" value="PPR_At4g14850-like_plant"/>
</dbReference>
<comment type="similarity">
    <text evidence="1">Belongs to the PPR family. PCMP-H subfamily.</text>
</comment>
<proteinExistence type="inferred from homology"/>
<dbReference type="PANTHER" id="PTHR47926:SF533">
    <property type="entry name" value="DYW DOMAIN-CONTAINING PROTEIN"/>
    <property type="match status" value="1"/>
</dbReference>